<keyword evidence="3 7" id="KW-1133">Transmembrane helix</keyword>
<feature type="domain" description="NADH-Ubiquinone oxidoreductase (complex I) chain 5 N-terminal" evidence="9">
    <location>
        <begin position="72"/>
        <end position="122"/>
    </location>
</feature>
<feature type="transmembrane region" description="Helical" evidence="7">
    <location>
        <begin position="486"/>
        <end position="507"/>
    </location>
</feature>
<feature type="domain" description="NADH:quinone oxidoreductase/Mrp antiporter transmembrane" evidence="8">
    <location>
        <begin position="138"/>
        <end position="421"/>
    </location>
</feature>
<evidence type="ECO:0000259" key="9">
    <source>
        <dbReference type="Pfam" id="PF00662"/>
    </source>
</evidence>
<dbReference type="Gene3D" id="1.20.5.2700">
    <property type="match status" value="1"/>
</dbReference>
<proteinExistence type="predicted"/>
<dbReference type="RefSeq" id="WP_394488037.1">
    <property type="nucleotide sequence ID" value="NZ_JBIGIA010000006.1"/>
</dbReference>
<dbReference type="NCBIfam" id="NF005141">
    <property type="entry name" value="PRK06590.1"/>
    <property type="match status" value="1"/>
</dbReference>
<evidence type="ECO:0000313" key="10">
    <source>
        <dbReference type="EMBL" id="MFG6457209.1"/>
    </source>
</evidence>
<protein>
    <submittedName>
        <fullName evidence="10">NADH-quinone oxidoreductase subunit L</fullName>
    </submittedName>
</protein>
<dbReference type="InterPro" id="IPR001516">
    <property type="entry name" value="Proton_antipo_N"/>
</dbReference>
<feature type="transmembrane region" description="Helical" evidence="7">
    <location>
        <begin position="259"/>
        <end position="277"/>
    </location>
</feature>
<gene>
    <name evidence="10" type="primary">nuoL</name>
    <name evidence="10" type="ORF">ACG00X_10245</name>
</gene>
<evidence type="ECO:0000256" key="7">
    <source>
        <dbReference type="SAM" id="Phobius"/>
    </source>
</evidence>
<evidence type="ECO:0000259" key="8">
    <source>
        <dbReference type="Pfam" id="PF00361"/>
    </source>
</evidence>
<feature type="transmembrane region" description="Helical" evidence="7">
    <location>
        <begin position="222"/>
        <end position="238"/>
    </location>
</feature>
<feature type="transmembrane region" description="Helical" evidence="7">
    <location>
        <begin position="658"/>
        <end position="678"/>
    </location>
</feature>
<organism evidence="10 11">
    <name type="scientific">Pelomonas nitida</name>
    <dbReference type="NCBI Taxonomy" id="3299027"/>
    <lineage>
        <taxon>Bacteria</taxon>
        <taxon>Pseudomonadati</taxon>
        <taxon>Pseudomonadota</taxon>
        <taxon>Betaproteobacteria</taxon>
        <taxon>Burkholderiales</taxon>
        <taxon>Sphaerotilaceae</taxon>
        <taxon>Roseateles</taxon>
    </lineage>
</organism>
<keyword evidence="2 5" id="KW-0812">Transmembrane</keyword>
<comment type="subcellular location">
    <subcellularLocation>
        <location evidence="1">Endomembrane system</location>
        <topology evidence="1">Multi-pass membrane protein</topology>
    </subcellularLocation>
    <subcellularLocation>
        <location evidence="5">Membrane</location>
        <topology evidence="5">Multi-pass membrane protein</topology>
    </subcellularLocation>
</comment>
<evidence type="ECO:0000256" key="1">
    <source>
        <dbReference type="ARBA" id="ARBA00004127"/>
    </source>
</evidence>
<evidence type="ECO:0000256" key="2">
    <source>
        <dbReference type="ARBA" id="ARBA00022692"/>
    </source>
</evidence>
<feature type="region of interest" description="Disordered" evidence="6">
    <location>
        <begin position="460"/>
        <end position="480"/>
    </location>
</feature>
<keyword evidence="11" id="KW-1185">Reference proteome</keyword>
<accession>A0ABW7G5R3</accession>
<feature type="transmembrane region" description="Helical" evidence="7">
    <location>
        <begin position="39"/>
        <end position="59"/>
    </location>
</feature>
<feature type="transmembrane region" description="Helical" evidence="7">
    <location>
        <begin position="384"/>
        <end position="405"/>
    </location>
</feature>
<feature type="transmembrane region" description="Helical" evidence="7">
    <location>
        <begin position="560"/>
        <end position="579"/>
    </location>
</feature>
<sequence length="691" mass="75644">MSAQLSQNLLLTVPLAPLAGAIVAGFFGKTVGRRGSHVATILGVLVAFILSAMTLYSVAVDGARFNATVYEWMVLGPLKMEVGFLIDGLTAMMMCVVTFVSLMVHIYTIGYMEEDDGYQRFFSYISLFTFSMLMLVMSNNMLQLFFGWEAVGLVSYLLIGFWYKKQSAIFANMKAFLVNRVGDFGFILGIGLLVAYGGTLNYTETFAKSGELAKLVFPGTDWALLTVACICLFIGAMGKSAQFPLHVWLPDSMEGPTPISALIHAATMVTAGIFMVARMSPLFELTDTALNFVMVIGSITALFMGFLGIIQNDIKRVVAYSTLSQLGYMTVALGASAYSVAVFHLMTHAFFKALLFLGAGSVIIGMHHDQDIRNMGGLWKHMKITWITSLLGSLALIGTPLFSGFYSKDSIIEAVHASHLPGAGFAYFAVIAGVFVTAFYSFRMYFLVFHGKENFHHKPFPGEHDHHDDHGDDGHGHAHTPHESPAVVWVPLVLLAIPSVVIGFLTISSMLYGDFLKDAIFVNEHVHHAMTELREEFLHGAEVAQGNEALLMALHAFTTLPFWLALGGVATAYVFYMVAPGIPATLAKVLRPLVVILENKYFLDWINENILARAARLIGTGLWKGGDGALIDGLIINGSARTVGGIAGLVRRFQTGYLYWYALVMILGVMGLMTWQLWPFIEPQFRSLIGG</sequence>
<feature type="transmembrane region" description="Helical" evidence="7">
    <location>
        <begin position="317"/>
        <end position="339"/>
    </location>
</feature>
<dbReference type="PANTHER" id="PTHR42829:SF2">
    <property type="entry name" value="NADH-UBIQUINONE OXIDOREDUCTASE CHAIN 5"/>
    <property type="match status" value="1"/>
</dbReference>
<feature type="transmembrane region" description="Helical" evidence="7">
    <location>
        <begin position="121"/>
        <end position="138"/>
    </location>
</feature>
<dbReference type="PRINTS" id="PR01435">
    <property type="entry name" value="NPOXDRDTASE5"/>
</dbReference>
<feature type="transmembrane region" description="Helical" evidence="7">
    <location>
        <begin position="6"/>
        <end position="27"/>
    </location>
</feature>
<dbReference type="Pfam" id="PF00361">
    <property type="entry name" value="Proton_antipo_M"/>
    <property type="match status" value="1"/>
</dbReference>
<evidence type="ECO:0000256" key="4">
    <source>
        <dbReference type="ARBA" id="ARBA00023136"/>
    </source>
</evidence>
<evidence type="ECO:0000256" key="5">
    <source>
        <dbReference type="RuleBase" id="RU000320"/>
    </source>
</evidence>
<dbReference type="Pfam" id="PF00662">
    <property type="entry name" value="Proton_antipo_N"/>
    <property type="match status" value="1"/>
</dbReference>
<evidence type="ECO:0000256" key="6">
    <source>
        <dbReference type="SAM" id="MobiDB-lite"/>
    </source>
</evidence>
<evidence type="ECO:0000313" key="11">
    <source>
        <dbReference type="Proteomes" id="UP001606305"/>
    </source>
</evidence>
<dbReference type="PANTHER" id="PTHR42829">
    <property type="entry name" value="NADH-UBIQUINONE OXIDOREDUCTASE CHAIN 5"/>
    <property type="match status" value="1"/>
</dbReference>
<dbReference type="InterPro" id="IPR018393">
    <property type="entry name" value="NADHpl_OxRdtase_5_subgr"/>
</dbReference>
<keyword evidence="4 7" id="KW-0472">Membrane</keyword>
<dbReference type="InterPro" id="IPR003945">
    <property type="entry name" value="NU5C-like"/>
</dbReference>
<evidence type="ECO:0000256" key="3">
    <source>
        <dbReference type="ARBA" id="ARBA00022989"/>
    </source>
</evidence>
<dbReference type="Proteomes" id="UP001606305">
    <property type="component" value="Unassembled WGS sequence"/>
</dbReference>
<name>A0ABW7G5R3_9BURK</name>
<dbReference type="InterPro" id="IPR001750">
    <property type="entry name" value="ND/Mrp_TM"/>
</dbReference>
<feature type="transmembrane region" description="Helical" evidence="7">
    <location>
        <begin position="184"/>
        <end position="202"/>
    </location>
</feature>
<reference evidence="10 11" key="1">
    <citation type="submission" date="2024-09" db="EMBL/GenBank/DDBJ databases">
        <title>Novel species of the genus Pelomonas and Roseateles isolated from streams.</title>
        <authorList>
            <person name="Lu H."/>
        </authorList>
    </citation>
    <scope>NUCLEOTIDE SEQUENCE [LARGE SCALE GENOMIC DNA]</scope>
    <source>
        <strain evidence="10 11">BYS96W</strain>
    </source>
</reference>
<feature type="transmembrane region" description="Helical" evidence="7">
    <location>
        <begin position="345"/>
        <end position="364"/>
    </location>
</feature>
<feature type="transmembrane region" description="Helical" evidence="7">
    <location>
        <begin position="289"/>
        <end position="310"/>
    </location>
</feature>
<dbReference type="PRINTS" id="PR01434">
    <property type="entry name" value="NADHDHGNASE5"/>
</dbReference>
<feature type="transmembrane region" description="Helical" evidence="7">
    <location>
        <begin position="144"/>
        <end position="163"/>
    </location>
</feature>
<dbReference type="EMBL" id="JBIGIA010000006">
    <property type="protein sequence ID" value="MFG6457209.1"/>
    <property type="molecule type" value="Genomic_DNA"/>
</dbReference>
<feature type="transmembrane region" description="Helical" evidence="7">
    <location>
        <begin position="82"/>
        <end position="109"/>
    </location>
</feature>
<feature type="transmembrane region" description="Helical" evidence="7">
    <location>
        <begin position="425"/>
        <end position="448"/>
    </location>
</feature>
<comment type="caution">
    <text evidence="10">The sequence shown here is derived from an EMBL/GenBank/DDBJ whole genome shotgun (WGS) entry which is preliminary data.</text>
</comment>
<dbReference type="NCBIfam" id="TIGR01974">
    <property type="entry name" value="NDH_I_L"/>
    <property type="match status" value="1"/>
</dbReference>